<dbReference type="AlphaFoldDB" id="A9BL51"/>
<evidence type="ECO:0000313" key="2">
    <source>
        <dbReference type="Proteomes" id="UP000243127"/>
    </source>
</evidence>
<gene>
    <name evidence="1" type="ORF">HAN_3g428</name>
</gene>
<organism evidence="1 2">
    <name type="scientific">Hemiselmis andersenii</name>
    <name type="common">Cryptophyte alga</name>
    <dbReference type="NCBI Taxonomy" id="464988"/>
    <lineage>
        <taxon>Eukaryota</taxon>
        <taxon>Cryptophyceae</taxon>
        <taxon>Cryptomonadales</taxon>
        <taxon>Hemiselmidaceae</taxon>
        <taxon>Hemiselmis</taxon>
    </lineage>
</organism>
<dbReference type="EMBL" id="CP000883">
    <property type="protein sequence ID" value="ABW98234.1"/>
    <property type="molecule type" value="Genomic_DNA"/>
</dbReference>
<dbReference type="RefSeq" id="XP_001712559.1">
    <property type="nucleotide sequence ID" value="XM_001712507.1"/>
</dbReference>
<reference evidence="1 2" key="1">
    <citation type="journal article" date="2007" name="Proc. Natl. Acad. Sci. U.S.A.">
        <title>Nucleomorph genome of Hemiselmis andersenii reveals complete intron loss and compaction as a driver of protein structure and function.</title>
        <authorList>
            <person name="Lane C.E."/>
            <person name="van den Heuvel K."/>
            <person name="Kozera C."/>
            <person name="Curtis B.A."/>
            <person name="Parsons B.J."/>
            <person name="Bowman S."/>
            <person name="Archibald J.M."/>
        </authorList>
    </citation>
    <scope>NUCLEOTIDE SEQUENCE [LARGE SCALE GENOMIC DNA]</scope>
    <source>
        <strain evidence="1 2">CCMP644</strain>
    </source>
</reference>
<accession>A9BL51</accession>
<sequence>MPFFVYIKKKKILFRKNIRNGKNRQNSLEKKRFPKFDLEKSKKQTGLNFIFFFQISFVKINILRKIKQEKFFFLAELCRPILDLKWKNFRVKKNNSNQLINKIFFQKKKFFFIAHKKEKQEKFFSQKIKKKKKAVLLFFSKKNFSKVEKNNFLFLKKINNYFESLRNKNTEFLSINQILLKN</sequence>
<protein>
    <submittedName>
        <fullName evidence="1">Uncharacterized protein</fullName>
    </submittedName>
</protein>
<proteinExistence type="predicted"/>
<evidence type="ECO:0000313" key="1">
    <source>
        <dbReference type="EMBL" id="ABW98234.1"/>
    </source>
</evidence>
<geneLocation type="nucleomorph" evidence="1"/>
<name>A9BL51_HEMAN</name>
<dbReference type="Proteomes" id="UP000243127">
    <property type="component" value="Nucleomorph 3"/>
</dbReference>
<keyword evidence="1" id="KW-0542">Nucleomorph</keyword>
<dbReference type="GeneID" id="5739419"/>